<evidence type="ECO:0000313" key="2">
    <source>
        <dbReference type="EMBL" id="KAF2034610.1"/>
    </source>
</evidence>
<accession>A0A9P4HJB4</accession>
<keyword evidence="1" id="KW-1133">Transmembrane helix</keyword>
<dbReference type="EMBL" id="ML978160">
    <property type="protein sequence ID" value="KAF2034610.1"/>
    <property type="molecule type" value="Genomic_DNA"/>
</dbReference>
<dbReference type="AlphaFoldDB" id="A0A9P4HJB4"/>
<evidence type="ECO:0000313" key="3">
    <source>
        <dbReference type="Proteomes" id="UP000799777"/>
    </source>
</evidence>
<evidence type="ECO:0000256" key="1">
    <source>
        <dbReference type="SAM" id="Phobius"/>
    </source>
</evidence>
<comment type="caution">
    <text evidence="2">The sequence shown here is derived from an EMBL/GenBank/DDBJ whole genome shotgun (WGS) entry which is preliminary data.</text>
</comment>
<dbReference type="Proteomes" id="UP000799777">
    <property type="component" value="Unassembled WGS sequence"/>
</dbReference>
<protein>
    <submittedName>
        <fullName evidence="2">Uncharacterized protein</fullName>
    </submittedName>
</protein>
<organism evidence="2 3">
    <name type="scientific">Setomelanomma holmii</name>
    <dbReference type="NCBI Taxonomy" id="210430"/>
    <lineage>
        <taxon>Eukaryota</taxon>
        <taxon>Fungi</taxon>
        <taxon>Dikarya</taxon>
        <taxon>Ascomycota</taxon>
        <taxon>Pezizomycotina</taxon>
        <taxon>Dothideomycetes</taxon>
        <taxon>Pleosporomycetidae</taxon>
        <taxon>Pleosporales</taxon>
        <taxon>Pleosporineae</taxon>
        <taxon>Phaeosphaeriaceae</taxon>
        <taxon>Setomelanomma</taxon>
    </lineage>
</organism>
<feature type="transmembrane region" description="Helical" evidence="1">
    <location>
        <begin position="64"/>
        <end position="82"/>
    </location>
</feature>
<feature type="non-terminal residue" evidence="2">
    <location>
        <position position="337"/>
    </location>
</feature>
<dbReference type="PANTHER" id="PTHR35043">
    <property type="entry name" value="TRANSCRIPTION FACTOR DOMAIN-CONTAINING PROTEIN"/>
    <property type="match status" value="1"/>
</dbReference>
<dbReference type="PANTHER" id="PTHR35043:SF7">
    <property type="entry name" value="TRANSCRIPTION FACTOR DOMAIN-CONTAINING PROTEIN"/>
    <property type="match status" value="1"/>
</dbReference>
<dbReference type="OrthoDB" id="3061561at2759"/>
<proteinExistence type="predicted"/>
<reference evidence="2" key="1">
    <citation type="journal article" date="2020" name="Stud. Mycol.">
        <title>101 Dothideomycetes genomes: a test case for predicting lifestyles and emergence of pathogens.</title>
        <authorList>
            <person name="Haridas S."/>
            <person name="Albert R."/>
            <person name="Binder M."/>
            <person name="Bloem J."/>
            <person name="Labutti K."/>
            <person name="Salamov A."/>
            <person name="Andreopoulos B."/>
            <person name="Baker S."/>
            <person name="Barry K."/>
            <person name="Bills G."/>
            <person name="Bluhm B."/>
            <person name="Cannon C."/>
            <person name="Castanera R."/>
            <person name="Culley D."/>
            <person name="Daum C."/>
            <person name="Ezra D."/>
            <person name="Gonzalez J."/>
            <person name="Henrissat B."/>
            <person name="Kuo A."/>
            <person name="Liang C."/>
            <person name="Lipzen A."/>
            <person name="Lutzoni F."/>
            <person name="Magnuson J."/>
            <person name="Mondo S."/>
            <person name="Nolan M."/>
            <person name="Ohm R."/>
            <person name="Pangilinan J."/>
            <person name="Park H.-J."/>
            <person name="Ramirez L."/>
            <person name="Alfaro M."/>
            <person name="Sun H."/>
            <person name="Tritt A."/>
            <person name="Yoshinaga Y."/>
            <person name="Zwiers L.-H."/>
            <person name="Turgeon B."/>
            <person name="Goodwin S."/>
            <person name="Spatafora J."/>
            <person name="Crous P."/>
            <person name="Grigoriev I."/>
        </authorList>
    </citation>
    <scope>NUCLEOTIDE SEQUENCE</scope>
    <source>
        <strain evidence="2">CBS 110217</strain>
    </source>
</reference>
<sequence length="337" mass="37915">MWEPFGSVSANSTAAWRDGPDERGTLSILTTCILTVLLCAYTSLHLDIARKGKTGWLHQLWERILWVILGLGAPEIVAFFAFRQFVFARRLQVKMEDVLKSLIASRKKANSFDDVELGAIAPDGANVTSNSNDTAAGTEADPDRDLKERVLSGMLPDWTRVHSYFAIMGGFVFEEEKTKSRIMDRTRERATLTSVGVRQIAANTPGPLLALTKDGILDKSKANKFAKFLVCVQACWFLAQTAGRPTTGLPVGLLEMNTLLHAVCCLFIYLAWWRKPLDIDEPYIIDASKGYFRKVCAWILVKDSQREYGWVQAYKRVDGKRIADKLRLRLIYDDDLS</sequence>
<keyword evidence="1" id="KW-0472">Membrane</keyword>
<name>A0A9P4HJB4_9PLEO</name>
<feature type="transmembrane region" description="Helical" evidence="1">
    <location>
        <begin position="26"/>
        <end position="44"/>
    </location>
</feature>
<keyword evidence="1" id="KW-0812">Transmembrane</keyword>
<gene>
    <name evidence="2" type="ORF">EK21DRAFT_55714</name>
</gene>
<keyword evidence="3" id="KW-1185">Reference proteome</keyword>